<evidence type="ECO:0000256" key="6">
    <source>
        <dbReference type="ARBA" id="ARBA00022728"/>
    </source>
</evidence>
<evidence type="ECO:0000256" key="10">
    <source>
        <dbReference type="ARBA" id="ARBA00045970"/>
    </source>
</evidence>
<dbReference type="Pfam" id="PF15264">
    <property type="entry name" value="TSSC4"/>
    <property type="match status" value="1"/>
</dbReference>
<feature type="compositionally biased region" description="Basic and acidic residues" evidence="11">
    <location>
        <begin position="218"/>
        <end position="243"/>
    </location>
</feature>
<dbReference type="AlphaFoldDB" id="A0AAY4BAP3"/>
<evidence type="ECO:0000256" key="2">
    <source>
        <dbReference type="ARBA" id="ARBA00004496"/>
    </source>
</evidence>
<protein>
    <recommendedName>
        <fullName evidence="9">U5 small nuclear ribonucleoprotein TSSC4</fullName>
    </recommendedName>
</protein>
<feature type="region of interest" description="Disordered" evidence="11">
    <location>
        <begin position="20"/>
        <end position="74"/>
    </location>
</feature>
<dbReference type="PANTHER" id="PTHR13445">
    <property type="entry name" value="TUMOR SUPPRESSING SUBTRANSFERABLE CANDIDATE 4 TSSC4"/>
    <property type="match status" value="1"/>
</dbReference>
<feature type="region of interest" description="Disordered" evidence="11">
    <location>
        <begin position="97"/>
        <end position="167"/>
    </location>
</feature>
<keyword evidence="8" id="KW-0539">Nucleus</keyword>
<dbReference type="PANTHER" id="PTHR13445:SF3">
    <property type="entry name" value="U5 SMALL NUCLEAR RIBONUCLEOPROTEIN TSSC4"/>
    <property type="match status" value="1"/>
</dbReference>
<feature type="compositionally biased region" description="Acidic residues" evidence="11">
    <location>
        <begin position="272"/>
        <end position="281"/>
    </location>
</feature>
<proteinExistence type="inferred from homology"/>
<keyword evidence="13" id="KW-1185">Reference proteome</keyword>
<reference evidence="12" key="3">
    <citation type="submission" date="2025-09" db="UniProtKB">
        <authorList>
            <consortium name="Ensembl"/>
        </authorList>
    </citation>
    <scope>IDENTIFICATION</scope>
</reference>
<dbReference type="GeneTree" id="ENSGT00390000011846"/>
<reference evidence="12 13" key="1">
    <citation type="submission" date="2020-06" db="EMBL/GenBank/DDBJ databases">
        <authorList>
            <consortium name="Wellcome Sanger Institute Data Sharing"/>
        </authorList>
    </citation>
    <scope>NUCLEOTIDE SEQUENCE [LARGE SCALE GENOMIC DNA]</scope>
</reference>
<dbReference type="GO" id="GO:0006397">
    <property type="term" value="P:mRNA processing"/>
    <property type="evidence" value="ECO:0007669"/>
    <property type="project" value="UniProtKB-KW"/>
</dbReference>
<comment type="similarity">
    <text evidence="3">Belongs to the TSSC4 family.</text>
</comment>
<evidence type="ECO:0000256" key="5">
    <source>
        <dbReference type="ARBA" id="ARBA00022664"/>
    </source>
</evidence>
<accession>A0AAY4BAP3</accession>
<comment type="subcellular location">
    <subcellularLocation>
        <location evidence="2">Cytoplasm</location>
    </subcellularLocation>
    <subcellularLocation>
        <location evidence="1">Nucleus</location>
    </subcellularLocation>
</comment>
<evidence type="ECO:0000256" key="1">
    <source>
        <dbReference type="ARBA" id="ARBA00004123"/>
    </source>
</evidence>
<dbReference type="InterPro" id="IPR029338">
    <property type="entry name" value="TSSC4"/>
</dbReference>
<comment type="function">
    <text evidence="10">Protein associated with the U5 snRNP, during its maturation and its post-splicing recycling and which is required for spliceosomal tri-snRNP complex assembly in the nucleus. Has a molecular sequestering activity and transiently hinders SNRNP200 binding sites for constitutive splicing factors that intervene later during the assembly of the spliceosome and splicing. Together with its molecular sequestering activity, may also function as a molecular adapter and placeholder, coordinating the assembly of the U5 snRNP and its association with the U4/U6 di-snRNP.</text>
</comment>
<keyword evidence="5" id="KW-0507">mRNA processing</keyword>
<dbReference type="GO" id="GO:0008380">
    <property type="term" value="P:RNA splicing"/>
    <property type="evidence" value="ECO:0007669"/>
    <property type="project" value="UniProtKB-KW"/>
</dbReference>
<evidence type="ECO:0000256" key="7">
    <source>
        <dbReference type="ARBA" id="ARBA00023187"/>
    </source>
</evidence>
<evidence type="ECO:0000256" key="11">
    <source>
        <dbReference type="SAM" id="MobiDB-lite"/>
    </source>
</evidence>
<keyword evidence="6" id="KW-0747">Spliceosome</keyword>
<reference evidence="12" key="2">
    <citation type="submission" date="2025-08" db="UniProtKB">
        <authorList>
            <consortium name="Ensembl"/>
        </authorList>
    </citation>
    <scope>IDENTIFICATION</scope>
</reference>
<organism evidence="12 13">
    <name type="scientific">Denticeps clupeoides</name>
    <name type="common">denticle herring</name>
    <dbReference type="NCBI Taxonomy" id="299321"/>
    <lineage>
        <taxon>Eukaryota</taxon>
        <taxon>Metazoa</taxon>
        <taxon>Chordata</taxon>
        <taxon>Craniata</taxon>
        <taxon>Vertebrata</taxon>
        <taxon>Euteleostomi</taxon>
        <taxon>Actinopterygii</taxon>
        <taxon>Neopterygii</taxon>
        <taxon>Teleostei</taxon>
        <taxon>Clupei</taxon>
        <taxon>Clupeiformes</taxon>
        <taxon>Denticipitoidei</taxon>
        <taxon>Denticipitidae</taxon>
        <taxon>Denticeps</taxon>
    </lineage>
</organism>
<evidence type="ECO:0000313" key="13">
    <source>
        <dbReference type="Proteomes" id="UP000694580"/>
    </source>
</evidence>
<feature type="compositionally biased region" description="Basic residues" evidence="11">
    <location>
        <begin position="294"/>
        <end position="304"/>
    </location>
</feature>
<dbReference type="GO" id="GO:0005681">
    <property type="term" value="C:spliceosomal complex"/>
    <property type="evidence" value="ECO:0007669"/>
    <property type="project" value="UniProtKB-KW"/>
</dbReference>
<keyword evidence="7" id="KW-0508">mRNA splicing</keyword>
<evidence type="ECO:0000256" key="9">
    <source>
        <dbReference type="ARBA" id="ARBA00035304"/>
    </source>
</evidence>
<dbReference type="GO" id="GO:0005737">
    <property type="term" value="C:cytoplasm"/>
    <property type="evidence" value="ECO:0007669"/>
    <property type="project" value="UniProtKB-SubCell"/>
</dbReference>
<evidence type="ECO:0000256" key="4">
    <source>
        <dbReference type="ARBA" id="ARBA00022490"/>
    </source>
</evidence>
<evidence type="ECO:0000313" key="12">
    <source>
        <dbReference type="Ensembl" id="ENSDCDP00010017847.1"/>
    </source>
</evidence>
<keyword evidence="4" id="KW-0963">Cytoplasm</keyword>
<dbReference type="Proteomes" id="UP000694580">
    <property type="component" value="Chromosome 16"/>
</dbReference>
<name>A0AAY4BAP3_9TELE</name>
<feature type="region of interest" description="Disordered" evidence="11">
    <location>
        <begin position="183"/>
        <end position="313"/>
    </location>
</feature>
<sequence>MSQKPKRCINQDTLSNRDAVKLQDELSLSDSDPEETIEALGPKVEDLSSSSGDEDGQDNQSHTATGGPAFLLQGGSMGFSYRSKNIFDNLESSAKLKSSHLSEDNVLDGPFARPAPPSPPMLDGGKKSESSVAKKPSTGKGVPDYLTNPERWTRYSLEDVEETSDQRNRQVAFQFLQDIQKQKLSLGPQDRPLTRTFNQEHGSQDKHKILFSKPSQGTKEEDVGSSKPSREKKAEVGLFHLDEAPWEEDDGKSAPSLRQRPPEEKRKINSASDDETEDAGEEGEKPAGVAFKSGSRKTNRKHFRRTVEADEDD</sequence>
<dbReference type="Ensembl" id="ENSDCDT00010018911.1">
    <property type="protein sequence ID" value="ENSDCDP00010017847.1"/>
    <property type="gene ID" value="ENSDCDG00010008151.1"/>
</dbReference>
<evidence type="ECO:0000256" key="8">
    <source>
        <dbReference type="ARBA" id="ARBA00023242"/>
    </source>
</evidence>
<gene>
    <name evidence="12" type="primary">TSSC4</name>
</gene>
<evidence type="ECO:0000256" key="3">
    <source>
        <dbReference type="ARBA" id="ARBA00010362"/>
    </source>
</evidence>